<evidence type="ECO:0000313" key="5">
    <source>
        <dbReference type="Proteomes" id="UP000002315"/>
    </source>
</evidence>
<dbReference type="GO" id="GO:0016779">
    <property type="term" value="F:nucleotidyltransferase activity"/>
    <property type="evidence" value="ECO:0007669"/>
    <property type="project" value="UniProtKB-KW"/>
</dbReference>
<keyword evidence="4" id="KW-0808">Transferase</keyword>
<dbReference type="KEGG" id="mfv:Mfer_0441"/>
<dbReference type="EMBL" id="CP002278">
    <property type="protein sequence ID" value="ADP77241.1"/>
    <property type="molecule type" value="Genomic_DNA"/>
</dbReference>
<feature type="binding site" evidence="2">
    <location>
        <position position="21"/>
    </location>
    <ligand>
        <name>Zn(2+)</name>
        <dbReference type="ChEBI" id="CHEBI:29105"/>
    </ligand>
</feature>
<evidence type="ECO:0000256" key="1">
    <source>
        <dbReference type="ARBA" id="ARBA00023163"/>
    </source>
</evidence>
<dbReference type="InterPro" id="IPR029040">
    <property type="entry name" value="RPABC4/Spt4"/>
</dbReference>
<keyword evidence="4" id="KW-0240">DNA-directed RNA polymerase</keyword>
<evidence type="ECO:0000256" key="2">
    <source>
        <dbReference type="HAMAP-Rule" id="MF_00949"/>
    </source>
</evidence>
<name>E3GY59_METFV</name>
<dbReference type="GO" id="GO:0008270">
    <property type="term" value="F:zinc ion binding"/>
    <property type="evidence" value="ECO:0007669"/>
    <property type="project" value="UniProtKB-UniRule"/>
</dbReference>
<comment type="subunit">
    <text evidence="2">Heterodimer composed of Spt4 and Spt5.</text>
</comment>
<feature type="binding site" evidence="2">
    <location>
        <position position="6"/>
    </location>
    <ligand>
        <name>Zn(2+)</name>
        <dbReference type="ChEBI" id="CHEBI:29105"/>
    </ligand>
</feature>
<organism evidence="4 5">
    <name type="scientific">Methanothermus fervidus (strain ATCC 43054 / DSM 2088 / JCM 10308 / V24 S)</name>
    <dbReference type="NCBI Taxonomy" id="523846"/>
    <lineage>
        <taxon>Archaea</taxon>
        <taxon>Methanobacteriati</taxon>
        <taxon>Methanobacteriota</taxon>
        <taxon>Methanomada group</taxon>
        <taxon>Methanobacteria</taxon>
        <taxon>Methanobacteriales</taxon>
        <taxon>Methanothermaceae</taxon>
        <taxon>Methanothermus</taxon>
    </lineage>
</organism>
<dbReference type="AlphaFoldDB" id="E3GY59"/>
<dbReference type="PANTHER" id="PTHR40704">
    <property type="entry name" value="TRANSCRIPTION ELONGATION FACTOR SPT4"/>
    <property type="match status" value="1"/>
</dbReference>
<dbReference type="GO" id="GO:0006355">
    <property type="term" value="P:regulation of DNA-templated transcription"/>
    <property type="evidence" value="ECO:0007669"/>
    <property type="project" value="UniProtKB-UniRule"/>
</dbReference>
<gene>
    <name evidence="2" type="primary">spt4</name>
    <name evidence="4" type="ordered locus">Mfer_0441</name>
</gene>
<evidence type="ECO:0000259" key="3">
    <source>
        <dbReference type="SMART" id="SM01389"/>
    </source>
</evidence>
<dbReference type="HAMAP" id="MF_00949">
    <property type="entry name" value="Spt4_arch"/>
    <property type="match status" value="1"/>
</dbReference>
<proteinExistence type="inferred from homology"/>
<dbReference type="Proteomes" id="UP000002315">
    <property type="component" value="Chromosome"/>
</dbReference>
<comment type="function">
    <text evidence="2">Stimulates transcription elongation.</text>
</comment>
<dbReference type="InterPro" id="IPR022800">
    <property type="entry name" value="Spt4/RpoE2_Znf"/>
</dbReference>
<feature type="domain" description="Spt4/RpoE2 zinc finger" evidence="3">
    <location>
        <begin position="3"/>
        <end position="60"/>
    </location>
</feature>
<dbReference type="InterPro" id="IPR038589">
    <property type="entry name" value="Spt4_dom_sf"/>
</dbReference>
<keyword evidence="2" id="KW-0862">Zinc</keyword>
<dbReference type="SMART" id="SM01389">
    <property type="entry name" value="Spt4"/>
    <property type="match status" value="1"/>
</dbReference>
<dbReference type="Gene3D" id="2.20.28.90">
    <property type="match status" value="1"/>
</dbReference>
<keyword evidence="1 2" id="KW-0804">Transcription</keyword>
<accession>E3GY59</accession>
<comment type="similarity">
    <text evidence="2">Belongs to the archaeal Spt4 family.</text>
</comment>
<keyword evidence="4" id="KW-0548">Nucleotidyltransferase</keyword>
<dbReference type="Pfam" id="PF06093">
    <property type="entry name" value="Spt4"/>
    <property type="match status" value="1"/>
</dbReference>
<dbReference type="HOGENOM" id="CLU_199467_0_0_2"/>
<dbReference type="GO" id="GO:0000428">
    <property type="term" value="C:DNA-directed RNA polymerase complex"/>
    <property type="evidence" value="ECO:0007669"/>
    <property type="project" value="UniProtKB-KW"/>
</dbReference>
<dbReference type="OrthoDB" id="275101at2157"/>
<dbReference type="SUPFAM" id="SSF63393">
    <property type="entry name" value="RNA polymerase subunits"/>
    <property type="match status" value="1"/>
</dbReference>
<protein>
    <recommendedName>
        <fullName evidence="2">Transcription elongation factor Spt4</fullName>
    </recommendedName>
</protein>
<dbReference type="PANTHER" id="PTHR40704:SF1">
    <property type="entry name" value="TRANSCRIPTION ELONGATION FACTOR SPT4"/>
    <property type="match status" value="1"/>
</dbReference>
<dbReference type="InterPro" id="IPR007178">
    <property type="entry name" value="Spt4_arch"/>
</dbReference>
<keyword evidence="2" id="KW-0479">Metal-binding</keyword>
<keyword evidence="5" id="KW-1185">Reference proteome</keyword>
<feature type="binding site" evidence="2">
    <location>
        <position position="18"/>
    </location>
    <ligand>
        <name>Zn(2+)</name>
        <dbReference type="ChEBI" id="CHEBI:29105"/>
    </ligand>
</feature>
<dbReference type="STRING" id="523846.Mfer_0441"/>
<sequence>MIEKACTKCKRITSEDQCPVCKAPTSENWSGLLIVIDPNKSRMAKELNINLPGEYALRVR</sequence>
<dbReference type="NCBIfam" id="NF041664">
    <property type="entry name" value="RNAP_arch_Epp"/>
    <property type="match status" value="1"/>
</dbReference>
<reference evidence="4 5" key="1">
    <citation type="journal article" date="2010" name="Stand. Genomic Sci.">
        <title>Complete genome sequence of Methanothermus fervidus type strain (V24S).</title>
        <authorList>
            <person name="Anderson I."/>
            <person name="Djao O.D."/>
            <person name="Misra M."/>
            <person name="Chertkov O."/>
            <person name="Nolan M."/>
            <person name="Lucas S."/>
            <person name="Lapidus A."/>
            <person name="Del Rio T.G."/>
            <person name="Tice H."/>
            <person name="Cheng J.F."/>
            <person name="Tapia R."/>
            <person name="Han C."/>
            <person name="Goodwin L."/>
            <person name="Pitluck S."/>
            <person name="Liolios K."/>
            <person name="Ivanova N."/>
            <person name="Mavromatis K."/>
            <person name="Mikhailova N."/>
            <person name="Pati A."/>
            <person name="Brambilla E."/>
            <person name="Chen A."/>
            <person name="Palaniappan K."/>
            <person name="Land M."/>
            <person name="Hauser L."/>
            <person name="Chang Y.J."/>
            <person name="Jeffries C.D."/>
            <person name="Sikorski J."/>
            <person name="Spring S."/>
            <person name="Rohde M."/>
            <person name="Eichinger K."/>
            <person name="Huber H."/>
            <person name="Wirth R."/>
            <person name="Goker M."/>
            <person name="Detter J.C."/>
            <person name="Woyke T."/>
            <person name="Bristow J."/>
            <person name="Eisen J.A."/>
            <person name="Markowitz V."/>
            <person name="Hugenholtz P."/>
            <person name="Klenk H.P."/>
            <person name="Kyrpides N.C."/>
        </authorList>
    </citation>
    <scope>NUCLEOTIDE SEQUENCE [LARGE SCALE GENOMIC DNA]</scope>
    <source>
        <strain evidence="5">ATCC 43054 / DSM 2088 / JCM 10308 / V24 S</strain>
    </source>
</reference>
<keyword evidence="2" id="KW-0805">Transcription regulation</keyword>
<evidence type="ECO:0000313" key="4">
    <source>
        <dbReference type="EMBL" id="ADP77241.1"/>
    </source>
</evidence>
<feature type="binding site" evidence="2">
    <location>
        <position position="9"/>
    </location>
    <ligand>
        <name>Zn(2+)</name>
        <dbReference type="ChEBI" id="CHEBI:29105"/>
    </ligand>
</feature>